<dbReference type="OrthoDB" id="961798at2"/>
<feature type="transmembrane region" description="Helical" evidence="1">
    <location>
        <begin position="79"/>
        <end position="102"/>
    </location>
</feature>
<keyword evidence="1" id="KW-1133">Transmembrane helix</keyword>
<keyword evidence="3" id="KW-1185">Reference proteome</keyword>
<evidence type="ECO:0008006" key="4">
    <source>
        <dbReference type="Google" id="ProtNLM"/>
    </source>
</evidence>
<dbReference type="Proteomes" id="UP000033054">
    <property type="component" value="Chromosome"/>
</dbReference>
<feature type="transmembrane region" description="Helical" evidence="1">
    <location>
        <begin position="28"/>
        <end position="47"/>
    </location>
</feature>
<evidence type="ECO:0000256" key="1">
    <source>
        <dbReference type="SAM" id="Phobius"/>
    </source>
</evidence>
<proteinExistence type="predicted"/>
<evidence type="ECO:0000313" key="2">
    <source>
        <dbReference type="EMBL" id="AKD53613.1"/>
    </source>
</evidence>
<organism evidence="2 3">
    <name type="scientific">Spirosoma radiotolerans</name>
    <dbReference type="NCBI Taxonomy" id="1379870"/>
    <lineage>
        <taxon>Bacteria</taxon>
        <taxon>Pseudomonadati</taxon>
        <taxon>Bacteroidota</taxon>
        <taxon>Cytophagia</taxon>
        <taxon>Cytophagales</taxon>
        <taxon>Cytophagaceae</taxon>
        <taxon>Spirosoma</taxon>
    </lineage>
</organism>
<evidence type="ECO:0000313" key="3">
    <source>
        <dbReference type="Proteomes" id="UP000033054"/>
    </source>
</evidence>
<feature type="transmembrane region" description="Helical" evidence="1">
    <location>
        <begin position="122"/>
        <end position="142"/>
    </location>
</feature>
<reference evidence="2 3" key="1">
    <citation type="journal article" date="2014" name="Curr. Microbiol.">
        <title>Spirosoma radiotolerans sp. nov., a gamma-radiation-resistant bacterium isolated from gamma ray-irradiated soil.</title>
        <authorList>
            <person name="Lee J.J."/>
            <person name="Srinivasan S."/>
            <person name="Lim S."/>
            <person name="Joe M."/>
            <person name="Im S."/>
            <person name="Bae S.I."/>
            <person name="Park K.R."/>
            <person name="Han J.H."/>
            <person name="Park S.H."/>
            <person name="Joo B.M."/>
            <person name="Park S.J."/>
            <person name="Kim M.K."/>
        </authorList>
    </citation>
    <scope>NUCLEOTIDE SEQUENCE [LARGE SCALE GENOMIC DNA]</scope>
    <source>
        <strain evidence="2 3">DG5A</strain>
    </source>
</reference>
<feature type="transmembrane region" description="Helical" evidence="1">
    <location>
        <begin position="302"/>
        <end position="321"/>
    </location>
</feature>
<dbReference type="AlphaFoldDB" id="A0A0E3ZSZ6"/>
<dbReference type="STRING" id="1379870.SD10_00535"/>
<sequence>MYPFAASEFNIISTGPVISLIQEYVEKAYILSITGYFFTYIGFYACNNRSLGHKFHRIINTFSLIGEKLITHAIQSKPIILFLSWVLSLTTILGLLYAIAIFGFSFNLRSAFYAENSLLKSFFNLWTALFTNISGFIIIRYLQKREKIFLYIYIFIAVFAIFNGARGTLIIPFLNSFLLYLVGKKNNIKFKYFFYLGSVALFLIFALENLRRVDPVSESFSAIYSFFYGNSFSDVRDFAWILAYWDDNLLLGKSYLSAFMSFIPRSLSEFRSVYAFGVYTDLMVGFDPTLHPGLRPGRFGEIYFNFGVLGIVVLGFLGGYVMRLADIKIKKLATKPRQNYIAMYSTTFLTFFISQFYITAGFWSFYVLILILAGSFLLKRFIEALSLNSSVHH</sequence>
<feature type="transmembrane region" description="Helical" evidence="1">
    <location>
        <begin position="364"/>
        <end position="382"/>
    </location>
</feature>
<dbReference type="PATRIC" id="fig|1379870.5.peg.118"/>
<dbReference type="KEGG" id="srd:SD10_00535"/>
<protein>
    <recommendedName>
        <fullName evidence="4">Oligosaccharide repeat unit polymerase</fullName>
    </recommendedName>
</protein>
<feature type="transmembrane region" description="Helical" evidence="1">
    <location>
        <begin position="192"/>
        <end position="210"/>
    </location>
</feature>
<feature type="transmembrane region" description="Helical" evidence="1">
    <location>
        <begin position="149"/>
        <end position="172"/>
    </location>
</feature>
<dbReference type="RefSeq" id="WP_046375200.1">
    <property type="nucleotide sequence ID" value="NZ_CP010429.1"/>
</dbReference>
<keyword evidence="1" id="KW-0472">Membrane</keyword>
<dbReference type="EMBL" id="CP010429">
    <property type="protein sequence ID" value="AKD53613.1"/>
    <property type="molecule type" value="Genomic_DNA"/>
</dbReference>
<keyword evidence="1" id="KW-0812">Transmembrane</keyword>
<name>A0A0E3ZSZ6_9BACT</name>
<dbReference type="NCBIfam" id="TIGR04370">
    <property type="entry name" value="glyco_rpt_poly"/>
    <property type="match status" value="1"/>
</dbReference>
<dbReference type="HOGENOM" id="CLU_701897_0_0_10"/>
<accession>A0A0E3ZSZ6</accession>
<gene>
    <name evidence="2" type="ORF">SD10_00535</name>
</gene>